<keyword evidence="3" id="KW-1185">Reference proteome</keyword>
<feature type="domain" description="Peptidase S9 prolyl oligopeptidase catalytic" evidence="1">
    <location>
        <begin position="1"/>
        <end position="160"/>
    </location>
</feature>
<dbReference type="InterPro" id="IPR029058">
    <property type="entry name" value="AB_hydrolase_fold"/>
</dbReference>
<dbReference type="SUPFAM" id="SSF53474">
    <property type="entry name" value="alpha/beta-Hydrolases"/>
    <property type="match status" value="1"/>
</dbReference>
<accession>A0A1I6K7Y9</accession>
<dbReference type="Gene3D" id="3.40.50.1820">
    <property type="entry name" value="alpha/beta hydrolase"/>
    <property type="match status" value="1"/>
</dbReference>
<dbReference type="EMBL" id="FOYZ01000008">
    <property type="protein sequence ID" value="SFR87375.1"/>
    <property type="molecule type" value="Genomic_DNA"/>
</dbReference>
<dbReference type="GO" id="GO:0008236">
    <property type="term" value="F:serine-type peptidase activity"/>
    <property type="evidence" value="ECO:0007669"/>
    <property type="project" value="InterPro"/>
</dbReference>
<dbReference type="Pfam" id="PF00326">
    <property type="entry name" value="Peptidase_S9"/>
    <property type="match status" value="1"/>
</dbReference>
<evidence type="ECO:0000313" key="2">
    <source>
        <dbReference type="EMBL" id="SFR87375.1"/>
    </source>
</evidence>
<dbReference type="Proteomes" id="UP000199659">
    <property type="component" value="Unassembled WGS sequence"/>
</dbReference>
<name>A0A1I6K7Y9_9FIRM</name>
<proteinExistence type="predicted"/>
<dbReference type="InterPro" id="IPR001375">
    <property type="entry name" value="Peptidase_S9_cat"/>
</dbReference>
<dbReference type="GO" id="GO:0006508">
    <property type="term" value="P:proteolysis"/>
    <property type="evidence" value="ECO:0007669"/>
    <property type="project" value="InterPro"/>
</dbReference>
<gene>
    <name evidence="2" type="ORF">SAMN05661086_02268</name>
</gene>
<dbReference type="AlphaFoldDB" id="A0A1I6K7Y9"/>
<protein>
    <submittedName>
        <fullName evidence="2">Alpha/beta hydrolase family protein</fullName>
    </submittedName>
</protein>
<evidence type="ECO:0000259" key="1">
    <source>
        <dbReference type="Pfam" id="PF00326"/>
    </source>
</evidence>
<organism evidence="2 3">
    <name type="scientific">Anaeromicropila populeti</name>
    <dbReference type="NCBI Taxonomy" id="37658"/>
    <lineage>
        <taxon>Bacteria</taxon>
        <taxon>Bacillati</taxon>
        <taxon>Bacillota</taxon>
        <taxon>Clostridia</taxon>
        <taxon>Lachnospirales</taxon>
        <taxon>Lachnospiraceae</taxon>
        <taxon>Anaeromicropila</taxon>
    </lineage>
</organism>
<evidence type="ECO:0000313" key="3">
    <source>
        <dbReference type="Proteomes" id="UP000199659"/>
    </source>
</evidence>
<dbReference type="STRING" id="37658.SAMN05661086_02268"/>
<sequence length="167" mass="19129">MAQRGYCVAAIDNRLHGDRGKQSFAELNILEIRKAIKETAEDISVLIDELSVQENTDKNRIAMIGISMGGFITFQSCILDKRIKVAIPIISSPYWDDIPGDVIILNDETLKEELILFSEKYQPANYLEKFYPTALFMQVGEEDKHSNVDKVLNFYYDLKKHYCDALD</sequence>
<reference evidence="2 3" key="1">
    <citation type="submission" date="2016-10" db="EMBL/GenBank/DDBJ databases">
        <authorList>
            <person name="de Groot N.N."/>
        </authorList>
    </citation>
    <scope>NUCLEOTIDE SEQUENCE [LARGE SCALE GENOMIC DNA]</scope>
    <source>
        <strain evidence="2 3">743A</strain>
    </source>
</reference>
<keyword evidence="2" id="KW-0378">Hydrolase</keyword>
<dbReference type="PANTHER" id="PTHR47381:SF3">
    <property type="entry name" value="ALPHA_BETA-HYDROLASES SUPERFAMILY PROTEIN"/>
    <property type="match status" value="1"/>
</dbReference>
<dbReference type="PANTHER" id="PTHR47381">
    <property type="entry name" value="ALPHA/BETA-HYDROLASES SUPERFAMILY PROTEIN"/>
    <property type="match status" value="1"/>
</dbReference>